<dbReference type="InterPro" id="IPR036890">
    <property type="entry name" value="HATPase_C_sf"/>
</dbReference>
<dbReference type="GO" id="GO:0016301">
    <property type="term" value="F:kinase activity"/>
    <property type="evidence" value="ECO:0007669"/>
    <property type="project" value="UniProtKB-KW"/>
</dbReference>
<proteinExistence type="predicted"/>
<keyword evidence="2" id="KW-0472">Membrane</keyword>
<feature type="domain" description="Signal transduction histidine kinase internal region" evidence="3">
    <location>
        <begin position="152"/>
        <end position="229"/>
    </location>
</feature>
<keyword evidence="4" id="KW-0808">Transferase</keyword>
<gene>
    <name evidence="4" type="ORF">T190607A01A_30427</name>
</gene>
<keyword evidence="1" id="KW-0175">Coiled coil</keyword>
<accession>A0ABM9P3D1</accession>
<dbReference type="InterPro" id="IPR050640">
    <property type="entry name" value="Bact_2-comp_sensor_kinase"/>
</dbReference>
<evidence type="ECO:0000259" key="3">
    <source>
        <dbReference type="Pfam" id="PF06580"/>
    </source>
</evidence>
<dbReference type="Gene3D" id="3.30.565.10">
    <property type="entry name" value="Histidine kinase-like ATPase, C-terminal domain"/>
    <property type="match status" value="1"/>
</dbReference>
<dbReference type="RefSeq" id="WP_348712847.1">
    <property type="nucleotide sequence ID" value="NZ_CAXIXY010000005.1"/>
</dbReference>
<dbReference type="Proteomes" id="UP001497416">
    <property type="component" value="Unassembled WGS sequence"/>
</dbReference>
<sequence length="334" mass="38541">MNTKLNKSDWIILSIIFGVTVLLNGVDYYREGNELIEYLIDFPSTTIISIIIILAFIQILVPKLLTKKKQYLKFFIIAVLLLTVFGTLDKLIGRFTAGKDLSGIKSIWLLLQSGLYNATDMVGFPLGILLMKKFYEGQSQFLEMEKQQKENELKLLRSQIDPHFLFNNLNTLDSLIDSDTEKAKEYINRLSLIYRYLIKTKDSEVMELVEELQLAENYIFLIQTRFGNDYVFEIEKNESIDDKYIPTGALQTLLENVVKHNKPDTSSIKTKIIIKKNRLKIINSKSTLKSKKESFGTGLQNLKTRYQLLSDQEISIINTEDEFKVSIPIINLIE</sequence>
<comment type="caution">
    <text evidence="4">The sequence shown here is derived from an EMBL/GenBank/DDBJ whole genome shotgun (WGS) entry which is preliminary data.</text>
</comment>
<dbReference type="InterPro" id="IPR010559">
    <property type="entry name" value="Sig_transdc_His_kin_internal"/>
</dbReference>
<feature type="transmembrane region" description="Helical" evidence="2">
    <location>
        <begin position="108"/>
        <end position="131"/>
    </location>
</feature>
<evidence type="ECO:0000256" key="2">
    <source>
        <dbReference type="SAM" id="Phobius"/>
    </source>
</evidence>
<organism evidence="4 5">
    <name type="scientific">Tenacibaculum platacis</name>
    <dbReference type="NCBI Taxonomy" id="3137852"/>
    <lineage>
        <taxon>Bacteria</taxon>
        <taxon>Pseudomonadati</taxon>
        <taxon>Bacteroidota</taxon>
        <taxon>Flavobacteriia</taxon>
        <taxon>Flavobacteriales</taxon>
        <taxon>Flavobacteriaceae</taxon>
        <taxon>Tenacibaculum</taxon>
    </lineage>
</organism>
<dbReference type="EMBL" id="CAXIXY010000005">
    <property type="protein sequence ID" value="CAL2089966.1"/>
    <property type="molecule type" value="Genomic_DNA"/>
</dbReference>
<keyword evidence="5" id="KW-1185">Reference proteome</keyword>
<evidence type="ECO:0000256" key="1">
    <source>
        <dbReference type="SAM" id="Coils"/>
    </source>
</evidence>
<name>A0ABM9P3D1_9FLAO</name>
<dbReference type="PANTHER" id="PTHR34220">
    <property type="entry name" value="SENSOR HISTIDINE KINASE YPDA"/>
    <property type="match status" value="1"/>
</dbReference>
<protein>
    <submittedName>
        <fullName evidence="4">Histidine kinase</fullName>
    </submittedName>
</protein>
<evidence type="ECO:0000313" key="5">
    <source>
        <dbReference type="Proteomes" id="UP001497416"/>
    </source>
</evidence>
<reference evidence="4 5" key="1">
    <citation type="submission" date="2024-05" db="EMBL/GenBank/DDBJ databases">
        <authorList>
            <person name="Duchaud E."/>
        </authorList>
    </citation>
    <scope>NUCLEOTIDE SEQUENCE [LARGE SCALE GENOMIC DNA]</scope>
    <source>
        <strain evidence="4">Ena-SAMPLE-TAB-13-05-2024-13:56:06:370-140302</strain>
    </source>
</reference>
<keyword evidence="2" id="KW-1133">Transmembrane helix</keyword>
<feature type="transmembrane region" description="Helical" evidence="2">
    <location>
        <begin position="38"/>
        <end position="59"/>
    </location>
</feature>
<feature type="coiled-coil region" evidence="1">
    <location>
        <begin position="132"/>
        <end position="159"/>
    </location>
</feature>
<feature type="transmembrane region" description="Helical" evidence="2">
    <location>
        <begin position="71"/>
        <end position="88"/>
    </location>
</feature>
<feature type="transmembrane region" description="Helical" evidence="2">
    <location>
        <begin position="9"/>
        <end position="26"/>
    </location>
</feature>
<keyword evidence="4" id="KW-0418">Kinase</keyword>
<dbReference type="PANTHER" id="PTHR34220:SF7">
    <property type="entry name" value="SENSOR HISTIDINE KINASE YPDA"/>
    <property type="match status" value="1"/>
</dbReference>
<evidence type="ECO:0000313" key="4">
    <source>
        <dbReference type="EMBL" id="CAL2089966.1"/>
    </source>
</evidence>
<dbReference type="Pfam" id="PF06580">
    <property type="entry name" value="His_kinase"/>
    <property type="match status" value="1"/>
</dbReference>
<keyword evidence="2" id="KW-0812">Transmembrane</keyword>